<evidence type="ECO:0000313" key="2">
    <source>
        <dbReference type="Proteomes" id="UP001066276"/>
    </source>
</evidence>
<dbReference type="Proteomes" id="UP001066276">
    <property type="component" value="Chromosome 2_1"/>
</dbReference>
<dbReference type="EMBL" id="JANPWB010000003">
    <property type="protein sequence ID" value="KAJ1202450.1"/>
    <property type="molecule type" value="Genomic_DNA"/>
</dbReference>
<dbReference type="AlphaFoldDB" id="A0AAV7VPB1"/>
<name>A0AAV7VPB1_PLEWA</name>
<accession>A0AAV7VPB1</accession>
<reference evidence="1" key="1">
    <citation type="journal article" date="2022" name="bioRxiv">
        <title>Sequencing and chromosome-scale assembly of the giantPleurodeles waltlgenome.</title>
        <authorList>
            <person name="Brown T."/>
            <person name="Elewa A."/>
            <person name="Iarovenko S."/>
            <person name="Subramanian E."/>
            <person name="Araus A.J."/>
            <person name="Petzold A."/>
            <person name="Susuki M."/>
            <person name="Suzuki K.-i.T."/>
            <person name="Hayashi T."/>
            <person name="Toyoda A."/>
            <person name="Oliveira C."/>
            <person name="Osipova E."/>
            <person name="Leigh N.D."/>
            <person name="Simon A."/>
            <person name="Yun M.H."/>
        </authorList>
    </citation>
    <scope>NUCLEOTIDE SEQUENCE</scope>
    <source>
        <strain evidence="1">20211129_DDA</strain>
        <tissue evidence="1">Liver</tissue>
    </source>
</reference>
<sequence length="167" mass="18397">MTAERSRAAGDCEEREQVAEIRETILSLTALAACLGPRSSGGDAATSPWVVSETLKEYRVLLVRAPIRTRLPPRLEELAERKIWRSQSEVASEPRFFGALECRLSPNQRTGSGTRPQLQSLQAEGICREKTQGPRISTSGYLVWRASFCTTTTTETSNDGPNKSQAI</sequence>
<dbReference type="PROSITE" id="PS51257">
    <property type="entry name" value="PROKAR_LIPOPROTEIN"/>
    <property type="match status" value="1"/>
</dbReference>
<evidence type="ECO:0000313" key="1">
    <source>
        <dbReference type="EMBL" id="KAJ1202450.1"/>
    </source>
</evidence>
<gene>
    <name evidence="1" type="ORF">NDU88_006250</name>
</gene>
<proteinExistence type="predicted"/>
<protein>
    <submittedName>
        <fullName evidence="1">Uncharacterized protein</fullName>
    </submittedName>
</protein>
<organism evidence="1 2">
    <name type="scientific">Pleurodeles waltl</name>
    <name type="common">Iberian ribbed newt</name>
    <dbReference type="NCBI Taxonomy" id="8319"/>
    <lineage>
        <taxon>Eukaryota</taxon>
        <taxon>Metazoa</taxon>
        <taxon>Chordata</taxon>
        <taxon>Craniata</taxon>
        <taxon>Vertebrata</taxon>
        <taxon>Euteleostomi</taxon>
        <taxon>Amphibia</taxon>
        <taxon>Batrachia</taxon>
        <taxon>Caudata</taxon>
        <taxon>Salamandroidea</taxon>
        <taxon>Salamandridae</taxon>
        <taxon>Pleurodelinae</taxon>
        <taxon>Pleurodeles</taxon>
    </lineage>
</organism>
<comment type="caution">
    <text evidence="1">The sequence shown here is derived from an EMBL/GenBank/DDBJ whole genome shotgun (WGS) entry which is preliminary data.</text>
</comment>
<keyword evidence="2" id="KW-1185">Reference proteome</keyword>